<dbReference type="Gene3D" id="3.40.50.300">
    <property type="entry name" value="P-loop containing nucleotide triphosphate hydrolases"/>
    <property type="match status" value="1"/>
</dbReference>
<dbReference type="EC" id="2.7.7.7" evidence="1"/>
<keyword evidence="2 9" id="KW-0808">Transferase</keyword>
<dbReference type="PANTHER" id="PTHR34388">
    <property type="entry name" value="DNA POLYMERASE III SUBUNIT DELTA"/>
    <property type="match status" value="1"/>
</dbReference>
<dbReference type="Proteomes" id="UP000196581">
    <property type="component" value="Unassembled WGS sequence"/>
</dbReference>
<keyword evidence="5" id="KW-0239">DNA-directed DNA polymerase</keyword>
<comment type="catalytic activity">
    <reaction evidence="7">
        <text>DNA(n) + a 2'-deoxyribonucleoside 5'-triphosphate = DNA(n+1) + diphosphate</text>
        <dbReference type="Rhea" id="RHEA:22508"/>
        <dbReference type="Rhea" id="RHEA-COMP:17339"/>
        <dbReference type="Rhea" id="RHEA-COMP:17340"/>
        <dbReference type="ChEBI" id="CHEBI:33019"/>
        <dbReference type="ChEBI" id="CHEBI:61560"/>
        <dbReference type="ChEBI" id="CHEBI:173112"/>
        <dbReference type="EC" id="2.7.7.7"/>
    </reaction>
</comment>
<dbReference type="Gene3D" id="1.20.272.10">
    <property type="match status" value="1"/>
</dbReference>
<reference evidence="10" key="1">
    <citation type="submission" date="2017-02" db="EMBL/GenBank/DDBJ databases">
        <authorList>
            <person name="Dridi B."/>
        </authorList>
    </citation>
    <scope>NUCLEOTIDE SEQUENCE [LARGE SCALE GENOMIC DNA]</scope>
    <source>
        <strain evidence="10">B Co 03.10</strain>
    </source>
</reference>
<dbReference type="GO" id="GO:0006261">
    <property type="term" value="P:DNA-templated DNA replication"/>
    <property type="evidence" value="ECO:0007669"/>
    <property type="project" value="TreeGrafter"/>
</dbReference>
<evidence type="ECO:0000256" key="3">
    <source>
        <dbReference type="ARBA" id="ARBA00022695"/>
    </source>
</evidence>
<dbReference type="InterPro" id="IPR005790">
    <property type="entry name" value="DNA_polIII_delta"/>
</dbReference>
<name>A0A1X6XFT9_9MICO</name>
<protein>
    <recommendedName>
        <fullName evidence="1">DNA-directed DNA polymerase</fullName>
        <ecNumber evidence="1">2.7.7.7</ecNumber>
    </recommendedName>
</protein>
<dbReference type="EMBL" id="FWFF01000014">
    <property type="protein sequence ID" value="SLM98152.1"/>
    <property type="molecule type" value="Genomic_DNA"/>
</dbReference>
<dbReference type="GO" id="GO:0003677">
    <property type="term" value="F:DNA binding"/>
    <property type="evidence" value="ECO:0007669"/>
    <property type="project" value="InterPro"/>
</dbReference>
<dbReference type="GO" id="GO:0009360">
    <property type="term" value="C:DNA polymerase III complex"/>
    <property type="evidence" value="ECO:0007669"/>
    <property type="project" value="TreeGrafter"/>
</dbReference>
<keyword evidence="10" id="KW-1185">Reference proteome</keyword>
<keyword evidence="3 9" id="KW-0548">Nucleotidyltransferase</keyword>
<evidence type="ECO:0000313" key="9">
    <source>
        <dbReference type="EMBL" id="SLM98152.1"/>
    </source>
</evidence>
<dbReference type="Pfam" id="PF21694">
    <property type="entry name" value="DNA_pol3_delta_C"/>
    <property type="match status" value="1"/>
</dbReference>
<keyword evidence="4" id="KW-0235">DNA replication</keyword>
<dbReference type="SUPFAM" id="SSF48019">
    <property type="entry name" value="post-AAA+ oligomerization domain-like"/>
    <property type="match status" value="1"/>
</dbReference>
<evidence type="ECO:0000259" key="8">
    <source>
        <dbReference type="Pfam" id="PF21694"/>
    </source>
</evidence>
<dbReference type="NCBIfam" id="TIGR01128">
    <property type="entry name" value="holA"/>
    <property type="match status" value="1"/>
</dbReference>
<dbReference type="InterPro" id="IPR027417">
    <property type="entry name" value="P-loop_NTPase"/>
</dbReference>
<gene>
    <name evidence="9" type="ORF">FM105_08335</name>
</gene>
<dbReference type="AlphaFoldDB" id="A0A1X6XFT9"/>
<accession>A0A1X6XFT9</accession>
<evidence type="ECO:0000256" key="6">
    <source>
        <dbReference type="ARBA" id="ARBA00034754"/>
    </source>
</evidence>
<proteinExistence type="inferred from homology"/>
<evidence type="ECO:0000256" key="4">
    <source>
        <dbReference type="ARBA" id="ARBA00022705"/>
    </source>
</evidence>
<evidence type="ECO:0000256" key="5">
    <source>
        <dbReference type="ARBA" id="ARBA00022932"/>
    </source>
</evidence>
<feature type="domain" description="DNA polymerase III delta subunit-like C-terminal" evidence="8">
    <location>
        <begin position="207"/>
        <end position="319"/>
    </location>
</feature>
<dbReference type="RefSeq" id="WP_087007172.1">
    <property type="nucleotide sequence ID" value="NZ_FWFF01000014.1"/>
</dbReference>
<dbReference type="InterPro" id="IPR008921">
    <property type="entry name" value="DNA_pol3_clamp-load_cplx_C"/>
</dbReference>
<organism evidence="9 10">
    <name type="scientific">Brevibacterium yomogidense</name>
    <dbReference type="NCBI Taxonomy" id="946573"/>
    <lineage>
        <taxon>Bacteria</taxon>
        <taxon>Bacillati</taxon>
        <taxon>Actinomycetota</taxon>
        <taxon>Actinomycetes</taxon>
        <taxon>Micrococcales</taxon>
        <taxon>Brevibacteriaceae</taxon>
        <taxon>Brevibacterium</taxon>
    </lineage>
</organism>
<evidence type="ECO:0000256" key="2">
    <source>
        <dbReference type="ARBA" id="ARBA00022679"/>
    </source>
</evidence>
<sequence>MAAKKTTVAWHRAVPAPLVLLSGGEDVLLRNARSRIVQAVKRKHTDVDPVHLDASSYEAGSLSAAAAPSLFSAHGLIVVSDLATMNDDFLKDALAYVEDPNPDMVVVLEHKGGQRGARLLKALTAAGAPAVDVGVLKSEADRAKYAQDAFSRAKRTLTQDGLAALMNALGANLSELDAGVRQLLTDTEGAVDADVVDAYYGGRIEATGFKVADAACTGRTGEALSLLRHALATGADPVPIVAAVALKLRNLAKVEGLSGSPASLAAELGMAPWQVDRARRESRAWNPVALGRAILAAADADAAVKGGGRDPVYAVEYLVAYVCQQSRAR</sequence>
<dbReference type="InterPro" id="IPR048466">
    <property type="entry name" value="DNA_pol3_delta-like_C"/>
</dbReference>
<evidence type="ECO:0000256" key="7">
    <source>
        <dbReference type="ARBA" id="ARBA00049244"/>
    </source>
</evidence>
<comment type="similarity">
    <text evidence="6">Belongs to the DNA polymerase HolA subunit family.</text>
</comment>
<evidence type="ECO:0000313" key="10">
    <source>
        <dbReference type="Proteomes" id="UP000196581"/>
    </source>
</evidence>
<evidence type="ECO:0000256" key="1">
    <source>
        <dbReference type="ARBA" id="ARBA00012417"/>
    </source>
</evidence>
<dbReference type="PANTHER" id="PTHR34388:SF1">
    <property type="entry name" value="DNA POLYMERASE III SUBUNIT DELTA"/>
    <property type="match status" value="1"/>
</dbReference>
<dbReference type="GO" id="GO:0003887">
    <property type="term" value="F:DNA-directed DNA polymerase activity"/>
    <property type="evidence" value="ECO:0007669"/>
    <property type="project" value="UniProtKB-KW"/>
</dbReference>